<dbReference type="Pfam" id="PF07870">
    <property type="entry name" value="DUF1657"/>
    <property type="match status" value="1"/>
</dbReference>
<dbReference type="SUPFAM" id="SSF47240">
    <property type="entry name" value="Ferritin-like"/>
    <property type="match status" value="1"/>
</dbReference>
<sequence>MTVKQDLQKAIAAAKAAQGTYAQFAEATTDPAMKQAFQSMEKDMVKHLMQLNHRLGIVQESLQ</sequence>
<dbReference type="InterPro" id="IPR009078">
    <property type="entry name" value="Ferritin-like_SF"/>
</dbReference>
<evidence type="ECO:0000313" key="1">
    <source>
        <dbReference type="EMBL" id="MDT8902367.1"/>
    </source>
</evidence>
<reference evidence="1 2" key="1">
    <citation type="submission" date="2023-07" db="EMBL/GenBank/DDBJ databases">
        <title>The novel representative of Negativicutes class, Anaeroselena agilis gen. nov. sp. nov.</title>
        <authorList>
            <person name="Prokofeva M.I."/>
            <person name="Elcheninov A.G."/>
            <person name="Klyukina A."/>
            <person name="Kublanov I.V."/>
            <person name="Frolov E.N."/>
            <person name="Podosokorskaya O.A."/>
        </authorList>
    </citation>
    <scope>NUCLEOTIDE SEQUENCE [LARGE SCALE GENOMIC DNA]</scope>
    <source>
        <strain evidence="1 2">4137-cl</strain>
    </source>
</reference>
<evidence type="ECO:0000313" key="2">
    <source>
        <dbReference type="Proteomes" id="UP001254848"/>
    </source>
</evidence>
<dbReference type="InterPro" id="IPR012347">
    <property type="entry name" value="Ferritin-like"/>
</dbReference>
<keyword evidence="2" id="KW-1185">Reference proteome</keyword>
<dbReference type="RefSeq" id="WP_413780850.1">
    <property type="nucleotide sequence ID" value="NZ_JAUOZS010000001.1"/>
</dbReference>
<dbReference type="Gene3D" id="1.20.1260.10">
    <property type="match status" value="1"/>
</dbReference>
<dbReference type="EMBL" id="JAUOZS010000001">
    <property type="protein sequence ID" value="MDT8902367.1"/>
    <property type="molecule type" value="Genomic_DNA"/>
</dbReference>
<accession>A0ABU3NZZ4</accession>
<dbReference type="Proteomes" id="UP001254848">
    <property type="component" value="Unassembled WGS sequence"/>
</dbReference>
<comment type="caution">
    <text evidence="1">The sequence shown here is derived from an EMBL/GenBank/DDBJ whole genome shotgun (WGS) entry which is preliminary data.</text>
</comment>
<proteinExistence type="predicted"/>
<protein>
    <submittedName>
        <fullName evidence="1">DUF1657 domain-containing protein</fullName>
    </submittedName>
</protein>
<gene>
    <name evidence="1" type="ORF">Q4T40_14040</name>
</gene>
<organism evidence="1 2">
    <name type="scientific">Anaeroselena agilis</name>
    <dbReference type="NCBI Taxonomy" id="3063788"/>
    <lineage>
        <taxon>Bacteria</taxon>
        <taxon>Bacillati</taxon>
        <taxon>Bacillota</taxon>
        <taxon>Negativicutes</taxon>
        <taxon>Acetonemataceae</taxon>
        <taxon>Anaeroselena</taxon>
    </lineage>
</organism>
<dbReference type="InterPro" id="IPR012452">
    <property type="entry name" value="DUF1657"/>
</dbReference>
<name>A0ABU3NZZ4_9FIRM</name>